<reference evidence="8 9" key="1">
    <citation type="submission" date="2016-07" db="EMBL/GenBank/DDBJ databases">
        <title>Pervasive Adenine N6-methylation of Active Genes in Fungi.</title>
        <authorList>
            <consortium name="DOE Joint Genome Institute"/>
            <person name="Mondo S.J."/>
            <person name="Dannebaum R.O."/>
            <person name="Kuo R.C."/>
            <person name="Labutti K."/>
            <person name="Haridas S."/>
            <person name="Kuo A."/>
            <person name="Salamov A."/>
            <person name="Ahrendt S.R."/>
            <person name="Lipzen A."/>
            <person name="Sullivan W."/>
            <person name="Andreopoulos W.B."/>
            <person name="Clum A."/>
            <person name="Lindquist E."/>
            <person name="Daum C."/>
            <person name="Ramamoorthy G.K."/>
            <person name="Gryganskyi A."/>
            <person name="Culley D."/>
            <person name="Magnuson J.K."/>
            <person name="James T.Y."/>
            <person name="O'Malley M.A."/>
            <person name="Stajich J.E."/>
            <person name="Spatafora J.W."/>
            <person name="Visel A."/>
            <person name="Grigoriev I.V."/>
        </authorList>
    </citation>
    <scope>NUCLEOTIDE SEQUENCE [LARGE SCALE GENOMIC DNA]</scope>
    <source>
        <strain evidence="8 9">NRRL 2496</strain>
    </source>
</reference>
<dbReference type="InParanoid" id="A0A1X2HA89"/>
<evidence type="ECO:0000259" key="7">
    <source>
        <dbReference type="Pfam" id="PF02656"/>
    </source>
</evidence>
<dbReference type="EMBL" id="MCGN01000006">
    <property type="protein sequence ID" value="ORY95587.1"/>
    <property type="molecule type" value="Genomic_DNA"/>
</dbReference>
<proteinExistence type="predicted"/>
<feature type="domain" description="DUF202" evidence="7">
    <location>
        <begin position="59"/>
        <end position="120"/>
    </location>
</feature>
<dbReference type="InterPro" id="IPR003807">
    <property type="entry name" value="DUF202"/>
</dbReference>
<organism evidence="8 9">
    <name type="scientific">Syncephalastrum racemosum</name>
    <name type="common">Filamentous fungus</name>
    <dbReference type="NCBI Taxonomy" id="13706"/>
    <lineage>
        <taxon>Eukaryota</taxon>
        <taxon>Fungi</taxon>
        <taxon>Fungi incertae sedis</taxon>
        <taxon>Mucoromycota</taxon>
        <taxon>Mucoromycotina</taxon>
        <taxon>Mucoromycetes</taxon>
        <taxon>Mucorales</taxon>
        <taxon>Syncephalastraceae</taxon>
        <taxon>Syncephalastrum</taxon>
    </lineage>
</organism>
<dbReference type="STRING" id="13706.A0A1X2HA89"/>
<evidence type="ECO:0000256" key="5">
    <source>
        <dbReference type="SAM" id="MobiDB-lite"/>
    </source>
</evidence>
<dbReference type="GO" id="GO:0000329">
    <property type="term" value="C:fungal-type vacuole membrane"/>
    <property type="evidence" value="ECO:0007669"/>
    <property type="project" value="TreeGrafter"/>
</dbReference>
<comment type="subcellular location">
    <subcellularLocation>
        <location evidence="1">Endomembrane system</location>
        <topology evidence="1">Multi-pass membrane protein</topology>
    </subcellularLocation>
</comment>
<dbReference type="OrthoDB" id="2243669at2759"/>
<feature type="transmembrane region" description="Helical" evidence="6">
    <location>
        <begin position="133"/>
        <end position="153"/>
    </location>
</feature>
<feature type="compositionally biased region" description="Low complexity" evidence="5">
    <location>
        <begin position="1"/>
        <end position="11"/>
    </location>
</feature>
<keyword evidence="4 6" id="KW-0472">Membrane</keyword>
<dbReference type="AlphaFoldDB" id="A0A1X2HA89"/>
<dbReference type="OMA" id="QICALMF"/>
<protein>
    <recommendedName>
        <fullName evidence="7">DUF202 domain-containing protein</fullName>
    </recommendedName>
</protein>
<dbReference type="Pfam" id="PF02656">
    <property type="entry name" value="DUF202"/>
    <property type="match status" value="1"/>
</dbReference>
<evidence type="ECO:0000256" key="1">
    <source>
        <dbReference type="ARBA" id="ARBA00004127"/>
    </source>
</evidence>
<evidence type="ECO:0000256" key="4">
    <source>
        <dbReference type="ARBA" id="ARBA00023136"/>
    </source>
</evidence>
<gene>
    <name evidence="8" type="ORF">BCR43DRAFT_525296</name>
</gene>
<dbReference type="FunCoup" id="A0A1X2HA89">
    <property type="interactions" value="34"/>
</dbReference>
<dbReference type="InterPro" id="IPR051572">
    <property type="entry name" value="VTC_Complex_Subunit"/>
</dbReference>
<keyword evidence="9" id="KW-1185">Reference proteome</keyword>
<evidence type="ECO:0000256" key="3">
    <source>
        <dbReference type="ARBA" id="ARBA00022989"/>
    </source>
</evidence>
<dbReference type="Proteomes" id="UP000242180">
    <property type="component" value="Unassembled WGS sequence"/>
</dbReference>
<feature type="transmembrane region" description="Helical" evidence="6">
    <location>
        <begin position="95"/>
        <end position="113"/>
    </location>
</feature>
<feature type="transmembrane region" description="Helical" evidence="6">
    <location>
        <begin position="68"/>
        <end position="88"/>
    </location>
</feature>
<dbReference type="PANTHER" id="PTHR46140">
    <property type="entry name" value="VACUOLAR TRANSPORTER CHAPERONE 1-RELATED"/>
    <property type="match status" value="1"/>
</dbReference>
<dbReference type="GO" id="GO:0012505">
    <property type="term" value="C:endomembrane system"/>
    <property type="evidence" value="ECO:0007669"/>
    <property type="project" value="UniProtKB-SubCell"/>
</dbReference>
<dbReference type="PANTHER" id="PTHR46140:SF1">
    <property type="entry name" value="VACUOLAR TRANSPORTER CHAPERONE COMPLEX SUBUNIT 4-RELATED"/>
    <property type="match status" value="1"/>
</dbReference>
<evidence type="ECO:0000256" key="2">
    <source>
        <dbReference type="ARBA" id="ARBA00022692"/>
    </source>
</evidence>
<keyword evidence="2 6" id="KW-0812">Transmembrane</keyword>
<keyword evidence="3 6" id="KW-1133">Transmembrane helix</keyword>
<evidence type="ECO:0000256" key="6">
    <source>
        <dbReference type="SAM" id="Phobius"/>
    </source>
</evidence>
<name>A0A1X2HA89_SYNRA</name>
<evidence type="ECO:0000313" key="8">
    <source>
        <dbReference type="EMBL" id="ORY95587.1"/>
    </source>
</evidence>
<accession>A0A1X2HA89</accession>
<comment type="caution">
    <text evidence="8">The sequence shown here is derived from an EMBL/GenBank/DDBJ whole genome shotgun (WGS) entry which is preliminary data.</text>
</comment>
<feature type="region of interest" description="Disordered" evidence="5">
    <location>
        <begin position="1"/>
        <end position="41"/>
    </location>
</feature>
<dbReference type="GO" id="GO:0033254">
    <property type="term" value="C:vacuolar transporter chaperone complex"/>
    <property type="evidence" value="ECO:0007669"/>
    <property type="project" value="TreeGrafter"/>
</dbReference>
<evidence type="ECO:0000313" key="9">
    <source>
        <dbReference type="Proteomes" id="UP000242180"/>
    </source>
</evidence>
<sequence length="155" mass="16812">MDNPTGSNPDSGTGGGSGSGNNNNSHNSHDNGGEGSSSQPLLEPASGKRIVLPVRVEPKVYFANERTFLSWLNFTVVLGGLAMGLLNFGDRVARLSALFFTLIAMLSMLYALWTFQWRATKIRQRQAAPYDDRIGPTLLCAALLLAVAANFYMRM</sequence>